<evidence type="ECO:0000313" key="6">
    <source>
        <dbReference type="EMBL" id="HIX65708.1"/>
    </source>
</evidence>
<dbReference type="AlphaFoldDB" id="A0A9D1WR80"/>
<dbReference type="EC" id="2.1.1.195" evidence="5"/>
<dbReference type="SUPFAM" id="SSF111342">
    <property type="entry name" value="CbiD-like"/>
    <property type="match status" value="1"/>
</dbReference>
<dbReference type="PANTHER" id="PTHR35863">
    <property type="entry name" value="COBALT-PRECORRIN-5B C(1)-METHYLTRANSFERASE"/>
    <property type="match status" value="1"/>
</dbReference>
<comment type="catalytic activity">
    <reaction evidence="5">
        <text>Co-precorrin-5B + S-adenosyl-L-methionine = Co-precorrin-6A + S-adenosyl-L-homocysteine</text>
        <dbReference type="Rhea" id="RHEA:26285"/>
        <dbReference type="ChEBI" id="CHEBI:57856"/>
        <dbReference type="ChEBI" id="CHEBI:59789"/>
        <dbReference type="ChEBI" id="CHEBI:60063"/>
        <dbReference type="ChEBI" id="CHEBI:60064"/>
        <dbReference type="EC" id="2.1.1.195"/>
    </reaction>
</comment>
<dbReference type="InterPro" id="IPR036074">
    <property type="entry name" value="CbiD_sf"/>
</dbReference>
<protein>
    <recommendedName>
        <fullName evidence="5">Cobalt-precorrin-5B C(1)-methyltransferase</fullName>
        <ecNumber evidence="5">2.1.1.195</ecNumber>
    </recommendedName>
    <alternativeName>
        <fullName evidence="5">Cobalt-precorrin-6A synthase</fullName>
    </alternativeName>
</protein>
<dbReference type="EMBL" id="DXES01000123">
    <property type="protein sequence ID" value="HIX65708.1"/>
    <property type="molecule type" value="Genomic_DNA"/>
</dbReference>
<dbReference type="PIRSF" id="PIRSF026782">
    <property type="entry name" value="CbiD"/>
    <property type="match status" value="1"/>
</dbReference>
<keyword evidence="2 5" id="KW-0489">Methyltransferase</keyword>
<evidence type="ECO:0000256" key="4">
    <source>
        <dbReference type="ARBA" id="ARBA00022691"/>
    </source>
</evidence>
<dbReference type="Gene3D" id="3.30.2110.10">
    <property type="entry name" value="CbiD-like"/>
    <property type="match status" value="1"/>
</dbReference>
<reference evidence="6" key="2">
    <citation type="submission" date="2021-04" db="EMBL/GenBank/DDBJ databases">
        <authorList>
            <person name="Gilroy R."/>
        </authorList>
    </citation>
    <scope>NUCLEOTIDE SEQUENCE</scope>
    <source>
        <strain evidence="6">CHK188-5543</strain>
    </source>
</reference>
<accession>A0A9D1WR80</accession>
<keyword evidence="1 5" id="KW-0169">Cobalamin biosynthesis</keyword>
<evidence type="ECO:0000256" key="2">
    <source>
        <dbReference type="ARBA" id="ARBA00022603"/>
    </source>
</evidence>
<gene>
    <name evidence="5 6" type="primary">cbiD</name>
    <name evidence="6" type="ORF">H9736_05605</name>
</gene>
<dbReference type="PANTHER" id="PTHR35863:SF1">
    <property type="entry name" value="COBALT-PRECORRIN-5B C(1)-METHYLTRANSFERASE"/>
    <property type="match status" value="1"/>
</dbReference>
<keyword evidence="4 5" id="KW-0949">S-adenosyl-L-methionine</keyword>
<comment type="similarity">
    <text evidence="5">Belongs to the CbiD family.</text>
</comment>
<name>A0A9D1WR80_9FIRM</name>
<reference evidence="6" key="1">
    <citation type="journal article" date="2021" name="PeerJ">
        <title>Extensive microbial diversity within the chicken gut microbiome revealed by metagenomics and culture.</title>
        <authorList>
            <person name="Gilroy R."/>
            <person name="Ravi A."/>
            <person name="Getino M."/>
            <person name="Pursley I."/>
            <person name="Horton D.L."/>
            <person name="Alikhan N.F."/>
            <person name="Baker D."/>
            <person name="Gharbi K."/>
            <person name="Hall N."/>
            <person name="Watson M."/>
            <person name="Adriaenssens E.M."/>
            <person name="Foster-Nyarko E."/>
            <person name="Jarju S."/>
            <person name="Secka A."/>
            <person name="Antonio M."/>
            <person name="Oren A."/>
            <person name="Chaudhuri R.R."/>
            <person name="La Ragione R."/>
            <person name="Hildebrand F."/>
            <person name="Pallen M.J."/>
        </authorList>
    </citation>
    <scope>NUCLEOTIDE SEQUENCE</scope>
    <source>
        <strain evidence="6">CHK188-5543</strain>
    </source>
</reference>
<evidence type="ECO:0000313" key="7">
    <source>
        <dbReference type="Proteomes" id="UP000886800"/>
    </source>
</evidence>
<dbReference type="HAMAP" id="MF_00787">
    <property type="entry name" value="CbiD"/>
    <property type="match status" value="1"/>
</dbReference>
<comment type="function">
    <text evidence="5">Catalyzes the methylation of C-1 in cobalt-precorrin-5B to form cobalt-precorrin-6A.</text>
</comment>
<dbReference type="Proteomes" id="UP000886800">
    <property type="component" value="Unassembled WGS sequence"/>
</dbReference>
<proteinExistence type="inferred from homology"/>
<comment type="pathway">
    <text evidence="5">Cofactor biosynthesis; adenosylcobalamin biosynthesis; cob(II)yrinate a,c-diamide from sirohydrochlorin (anaerobic route): step 6/10.</text>
</comment>
<evidence type="ECO:0000256" key="1">
    <source>
        <dbReference type="ARBA" id="ARBA00022573"/>
    </source>
</evidence>
<keyword evidence="3 5" id="KW-0808">Transferase</keyword>
<evidence type="ECO:0000256" key="3">
    <source>
        <dbReference type="ARBA" id="ARBA00022679"/>
    </source>
</evidence>
<dbReference type="NCBIfam" id="TIGR00312">
    <property type="entry name" value="cbiD"/>
    <property type="match status" value="1"/>
</dbReference>
<organism evidence="6 7">
    <name type="scientific">Candidatus Anaerotruncus excrementipullorum</name>
    <dbReference type="NCBI Taxonomy" id="2838465"/>
    <lineage>
        <taxon>Bacteria</taxon>
        <taxon>Bacillati</taxon>
        <taxon>Bacillota</taxon>
        <taxon>Clostridia</taxon>
        <taxon>Eubacteriales</taxon>
        <taxon>Oscillospiraceae</taxon>
        <taxon>Anaerotruncus</taxon>
    </lineage>
</organism>
<comment type="caution">
    <text evidence="6">The sequence shown here is derived from an EMBL/GenBank/DDBJ whole genome shotgun (WGS) entry which is preliminary data.</text>
</comment>
<dbReference type="GO" id="GO:0032259">
    <property type="term" value="P:methylation"/>
    <property type="evidence" value="ECO:0007669"/>
    <property type="project" value="UniProtKB-KW"/>
</dbReference>
<evidence type="ECO:0000256" key="5">
    <source>
        <dbReference type="HAMAP-Rule" id="MF_00787"/>
    </source>
</evidence>
<dbReference type="Pfam" id="PF01888">
    <property type="entry name" value="CbiD"/>
    <property type="match status" value="1"/>
</dbReference>
<dbReference type="GO" id="GO:0008168">
    <property type="term" value="F:methyltransferase activity"/>
    <property type="evidence" value="ECO:0007669"/>
    <property type="project" value="UniProtKB-UniRule"/>
</dbReference>
<dbReference type="InterPro" id="IPR002748">
    <property type="entry name" value="CbiD"/>
</dbReference>
<sequence>MEAYEVRGGKRLRWGYTTGSCAAAAAAAAAQYLRTGQAPAAVRIDTPAGIPLTLPVEQAALEEGAAVCGIRKDAGDDPDVTDGCLICARVSRLPAGEFLVEGGPGVGRVTRPGLEQPVGAAAINRVPRRMIEGELRRAAAQFIPQTGLQAEIFVPEGQALAQRTYNPRLGILGGISILGTTGLVEPMSEAALVETIHRELDLLYAQSPGPVLVCPGSYGEAFCRGLGLDLGRSVLCSNFLGETVDYAAYLGFEGLLLVGHLGKLCKLAGGIFQTHSKVADARMEILTAHAALCGADRPLLEGLMDCTTTDAALVLLDRSGLLEPVMARLLDRIAGHLQARAPQLQPQAVVYTNDRGILGCTAGAKPLLERLKLGRENK</sequence>
<dbReference type="GO" id="GO:0019251">
    <property type="term" value="P:anaerobic cobalamin biosynthetic process"/>
    <property type="evidence" value="ECO:0007669"/>
    <property type="project" value="UniProtKB-UniRule"/>
</dbReference>